<dbReference type="Proteomes" id="UP000054683">
    <property type="component" value="Unassembled WGS sequence"/>
</dbReference>
<dbReference type="EMBL" id="FCOK02000026">
    <property type="protein sequence ID" value="SAL39958.1"/>
    <property type="molecule type" value="Genomic_DNA"/>
</dbReference>
<proteinExistence type="predicted"/>
<name>A0A158H6M3_9BURK</name>
<evidence type="ECO:0000313" key="1">
    <source>
        <dbReference type="EMBL" id="SAL39958.1"/>
    </source>
</evidence>
<dbReference type="AlphaFoldDB" id="A0A158H6M3"/>
<reference evidence="1 2" key="1">
    <citation type="submission" date="2016-01" db="EMBL/GenBank/DDBJ databases">
        <authorList>
            <person name="Oliw E.H."/>
        </authorList>
    </citation>
    <scope>NUCLEOTIDE SEQUENCE [LARGE SCALE GENOMIC DNA]</scope>
    <source>
        <strain evidence="1">LMG 27134</strain>
    </source>
</reference>
<evidence type="ECO:0000313" key="2">
    <source>
        <dbReference type="Proteomes" id="UP000054683"/>
    </source>
</evidence>
<accession>A0A158H6M3</accession>
<gene>
    <name evidence="1" type="ORF">AWB69_04002</name>
</gene>
<protein>
    <submittedName>
        <fullName evidence="1">Uncharacterized protein</fullName>
    </submittedName>
</protein>
<organism evidence="1 2">
    <name type="scientific">Caballeronia udeis</name>
    <dbReference type="NCBI Taxonomy" id="1232866"/>
    <lineage>
        <taxon>Bacteria</taxon>
        <taxon>Pseudomonadati</taxon>
        <taxon>Pseudomonadota</taxon>
        <taxon>Betaproteobacteria</taxon>
        <taxon>Burkholderiales</taxon>
        <taxon>Burkholderiaceae</taxon>
        <taxon>Caballeronia</taxon>
    </lineage>
</organism>
<sequence>MKSELHWPPDVRFIDRVKHHADLVRRKYASAAVLSCNHANNHGVSWVVSGRWRATAYSNSRLITVRVYSAIVGTPRAFLACAIHNTPFATILAYSLTSSRASCNPIAG</sequence>